<sequence length="232" mass="27007">SSRSRSHSRHKHKRSRSRNHSKRRSRSRDRRHSRKRSHSRRSHSRSRKSQSRSRRRSRSRSRRSGSHSRQSRSRSKHKKRRDRTGSPPKGPEEQSENQENQVNTTTVGSAKLKTAQGVLPILARPEVVDKMKTEDEGAGAASEIGQPEKKPRKSRWSTNKSFVPGMPTILPSNLSDDQRQAYLRKNLYFLLMFFALCIKIGFKKSLKHFIMQGIVSINQVRNIFVFYCFNLS</sequence>
<evidence type="ECO:0000256" key="2">
    <source>
        <dbReference type="SAM" id="Phobius"/>
    </source>
</evidence>
<keyword evidence="2" id="KW-0812">Transmembrane</keyword>
<reference evidence="3 4" key="2">
    <citation type="submission" date="2018-11" db="EMBL/GenBank/DDBJ databases">
        <authorList>
            <consortium name="Pathogen Informatics"/>
        </authorList>
    </citation>
    <scope>NUCLEOTIDE SEQUENCE [LARGE SCALE GENOMIC DNA]</scope>
</reference>
<dbReference type="AlphaFoldDB" id="A0A0R3QGQ8"/>
<keyword evidence="4" id="KW-1185">Reference proteome</keyword>
<proteinExistence type="predicted"/>
<organism evidence="5">
    <name type="scientific">Brugia timori</name>
    <dbReference type="NCBI Taxonomy" id="42155"/>
    <lineage>
        <taxon>Eukaryota</taxon>
        <taxon>Metazoa</taxon>
        <taxon>Ecdysozoa</taxon>
        <taxon>Nematoda</taxon>
        <taxon>Chromadorea</taxon>
        <taxon>Rhabditida</taxon>
        <taxon>Spirurina</taxon>
        <taxon>Spiruromorpha</taxon>
        <taxon>Filarioidea</taxon>
        <taxon>Onchocercidae</taxon>
        <taxon>Brugia</taxon>
    </lineage>
</organism>
<evidence type="ECO:0000313" key="3">
    <source>
        <dbReference type="EMBL" id="VDO17353.1"/>
    </source>
</evidence>
<evidence type="ECO:0000313" key="5">
    <source>
        <dbReference type="WBParaSite" id="BTMF_0000556401-mRNA-1"/>
    </source>
</evidence>
<keyword evidence="2" id="KW-0472">Membrane</keyword>
<dbReference type="STRING" id="42155.A0A0R3QGQ8"/>
<feature type="region of interest" description="Disordered" evidence="1">
    <location>
        <begin position="136"/>
        <end position="160"/>
    </location>
</feature>
<reference evidence="5" key="1">
    <citation type="submission" date="2017-02" db="UniProtKB">
        <authorList>
            <consortium name="WormBaseParasite"/>
        </authorList>
    </citation>
    <scope>IDENTIFICATION</scope>
</reference>
<feature type="transmembrane region" description="Helical" evidence="2">
    <location>
        <begin position="186"/>
        <end position="202"/>
    </location>
</feature>
<accession>A0A0R3QGQ8</accession>
<feature type="compositionally biased region" description="Basic residues" evidence="1">
    <location>
        <begin position="1"/>
        <end position="82"/>
    </location>
</feature>
<feature type="region of interest" description="Disordered" evidence="1">
    <location>
        <begin position="1"/>
        <end position="111"/>
    </location>
</feature>
<dbReference type="WBParaSite" id="BTMF_0000556401-mRNA-1">
    <property type="protein sequence ID" value="BTMF_0000556401-mRNA-1"/>
    <property type="gene ID" value="BTMF_0000556401"/>
</dbReference>
<evidence type="ECO:0000256" key="1">
    <source>
        <dbReference type="SAM" id="MobiDB-lite"/>
    </source>
</evidence>
<feature type="compositionally biased region" description="Low complexity" evidence="1">
    <location>
        <begin position="97"/>
        <end position="107"/>
    </location>
</feature>
<name>A0A0R3QGQ8_9BILA</name>
<dbReference type="EMBL" id="UZAG01004950">
    <property type="protein sequence ID" value="VDO17353.1"/>
    <property type="molecule type" value="Genomic_DNA"/>
</dbReference>
<protein>
    <submittedName>
        <fullName evidence="5">Arginine/serine-rich protein 1</fullName>
    </submittedName>
</protein>
<keyword evidence="2" id="KW-1133">Transmembrane helix</keyword>
<gene>
    <name evidence="3" type="ORF">BTMF_LOCUS4840</name>
</gene>
<dbReference type="Proteomes" id="UP000280834">
    <property type="component" value="Unassembled WGS sequence"/>
</dbReference>
<evidence type="ECO:0000313" key="4">
    <source>
        <dbReference type="Proteomes" id="UP000280834"/>
    </source>
</evidence>